<evidence type="ECO:0000313" key="3">
    <source>
        <dbReference type="Proteomes" id="UP000182888"/>
    </source>
</evidence>
<protein>
    <submittedName>
        <fullName evidence="2">Uncharacterized protein</fullName>
    </submittedName>
</protein>
<gene>
    <name evidence="2" type="ORF">MPL1032_180138</name>
</gene>
<accession>A0A0K2VTK1</accession>
<evidence type="ECO:0000313" key="2">
    <source>
        <dbReference type="EMBL" id="CDX53747.1"/>
    </source>
</evidence>
<proteinExistence type="predicted"/>
<name>A0A0K2VTK1_MESPL</name>
<sequence length="64" mass="7099">MSDTRHSISMRLKVFFFGTHVAPDVAERVSRRMSQCSHNAVPAGIRPSNRGIPVPKKQAAPWSP</sequence>
<dbReference type="Proteomes" id="UP000182888">
    <property type="component" value="Unassembled WGS sequence"/>
</dbReference>
<reference evidence="3" key="1">
    <citation type="submission" date="2014-08" db="EMBL/GenBank/DDBJ databases">
        <authorList>
            <person name="Edwards T."/>
        </authorList>
    </citation>
    <scope>NUCLEOTIDE SEQUENCE [LARGE SCALE GENOMIC DNA]</scope>
</reference>
<dbReference type="EMBL" id="CCND01000010">
    <property type="protein sequence ID" value="CDX53747.1"/>
    <property type="molecule type" value="Genomic_DNA"/>
</dbReference>
<dbReference type="AlphaFoldDB" id="A0A0K2VTK1"/>
<evidence type="ECO:0000256" key="1">
    <source>
        <dbReference type="SAM" id="MobiDB-lite"/>
    </source>
</evidence>
<feature type="region of interest" description="Disordered" evidence="1">
    <location>
        <begin position="38"/>
        <end position="64"/>
    </location>
</feature>
<organism evidence="2 3">
    <name type="scientific">Mesorhizobium plurifarium</name>
    <dbReference type="NCBI Taxonomy" id="69974"/>
    <lineage>
        <taxon>Bacteria</taxon>
        <taxon>Pseudomonadati</taxon>
        <taxon>Pseudomonadota</taxon>
        <taxon>Alphaproteobacteria</taxon>
        <taxon>Hyphomicrobiales</taxon>
        <taxon>Phyllobacteriaceae</taxon>
        <taxon>Mesorhizobium</taxon>
    </lineage>
</organism>